<feature type="region of interest" description="Disordered" evidence="7">
    <location>
        <begin position="1553"/>
        <end position="1608"/>
    </location>
</feature>
<dbReference type="Proteomes" id="UP000675881">
    <property type="component" value="Chromosome 8"/>
</dbReference>
<organism evidence="8 9">
    <name type="scientific">Lepeophtheirus salmonis</name>
    <name type="common">Salmon louse</name>
    <name type="synonym">Caligus salmonis</name>
    <dbReference type="NCBI Taxonomy" id="72036"/>
    <lineage>
        <taxon>Eukaryota</taxon>
        <taxon>Metazoa</taxon>
        <taxon>Ecdysozoa</taxon>
        <taxon>Arthropoda</taxon>
        <taxon>Crustacea</taxon>
        <taxon>Multicrustacea</taxon>
        <taxon>Hexanauplia</taxon>
        <taxon>Copepoda</taxon>
        <taxon>Siphonostomatoida</taxon>
        <taxon>Caligidae</taxon>
        <taxon>Lepeophtheirus</taxon>
    </lineage>
</organism>
<feature type="region of interest" description="Disordered" evidence="7">
    <location>
        <begin position="717"/>
        <end position="736"/>
    </location>
</feature>
<keyword evidence="6" id="KW-0175">Coiled coil</keyword>
<evidence type="ECO:0000256" key="6">
    <source>
        <dbReference type="SAM" id="Coils"/>
    </source>
</evidence>
<gene>
    <name evidence="8" type="ORF">LSAA_13880</name>
</gene>
<evidence type="ECO:0000313" key="9">
    <source>
        <dbReference type="Proteomes" id="UP000675881"/>
    </source>
</evidence>
<keyword evidence="9" id="KW-1185">Reference proteome</keyword>
<sequence>MDEQVEAYREEGKTEAASRLEDQLNLIHSRFRELAMKFELFQRQSASEYSLVLDRVSRELRDISSQLSLAELRSWDTTDVGKNHPSDDGNEELTCRIDALKIEFNQVGSQITESRTVLEKALKLSEKLRLSMHNVEMGLTADSIPEESNLCDSEEDLYLYLKNKVSEMIKLKDDLRSILQIKSDLISLSLHGPIDEAFINLQKRVDAIESRWKDMVNFLSKIHHELKKSHDVFKYKSNLPFKKCLPGSTLWKQNYSKKQTQNGSGYDESKCLELGQEIESLRPEMSNLREMAIKLVVMFVGKKGDVEPEMRSLGQRWDDIVRTVEERLAQNKEIPTPSSIVSSSNNTKKTLPPLSNYFSPDSEMDSEEIVTLPEDDDEMVSSCSSSSHHIPSPSKKDETKKIISSLSIIPSSNKRGVKSLPVTSVLSTTTTTTNGSEKVKVKVCINTLPSPQKAVKSPVTINSQVPFNKAKTGALMIWTKNPPLLVIMRQSKKLLNDTNNHIQELKSKSTSYHSSRYNSSSSSSSSSAGILEKESTDFANSKKNIMSKISKAKGKIMDLDREADIKLRLDLIEMESQMIEAEVATLISRGDTLVLMTHRNDISKAEALQKDVSELRESWADIRSLCERKKAQAASLEKKLEEFKESADEIKSWISSFKSTRNVRQSPVFSRKKLEVDSLNNLGSTLKRQNVLGVNALNLSLINSKWDYLLNGSTRTPSKNETALLSNKSPRQRASDSQKEIATILEKLIDAVNVISRQMNNQFLSSPRIYENLLGQRKSLETVRSAIERIGPTVRKTESDVEGLNGRDGGLSVEYYDKILVLGEKLRKSWMDLNSKYLQRHEIWKVCSRNSDTFGKDIIELNKCFDISHPSVSQAKLSEKQKEITNVTSLGKEIIGQTSKHIESDPPPSVPSDKVIPSIDDTLSYLQKPVNVSSLNQVSHAIEKLDTIQKSFLESKEDQDKSSSSKIEKLTPILSKKLSYLSERKSKLEKFKQKIEAAHTWVEDMSRKLSDVAKQKMKGSRSEVISRIRLAVIDKEYEVNRLLNEYMILEREVSMQQEVDPELRKSVDSFKIAWKKLTSESRRISTEGSTSRETSPMVRHNNKSSDSSSMKEGPSYGSMIPLSEEVAPFSLTLEPSMSELDIWLDSIASEISGNVAPVHDNESVKELITRITFYLHDLEIKRPFIDDLMTNSSNLAREENQMKMKIKSLRDHWDSVKCLLLSRKKTELMSMSTESDQFKRKSMEMNTGLKRIEEKLAKINRNSSTLPSFYHQFNSFSSFCRRISSVYSKDDTSKINEFEGSILSKYQELEASVNENHDSLQTSKSVLTNYDSSKKNEDIRREPSKLLSKLSLLKEDISSKNPEFTSILSTGESISHGMTHTESGMLRQRGDEMSLRVKALTNKVDHLNEFLLQSKEEINSSSSPNKENFSSSSRCNGDVIPEEEEEGSLLRWIEKKRKEIRSLSMKSDLSGLKKQLEEHEAFEKRITEEKEGRSPHGLGSLKENQEWNTLKTDIEEWRTRLLERIRDLKMFQNDFESLTSRLAAVEETRSLWNEEEEEEDSLLETTDITTLAKNKDPRSKIDPHKNDDDIKNIAKQEENMKNRLNMKK</sequence>
<comment type="subcellular location">
    <subcellularLocation>
        <location evidence="1">Cell membrane</location>
        <topology evidence="1">Peripheral membrane protein</topology>
        <orientation evidence="1">Cytoplasmic side</orientation>
    </subcellularLocation>
    <subcellularLocation>
        <location evidence="2">Cytoplasm</location>
    </subcellularLocation>
</comment>
<feature type="region of interest" description="Disordered" evidence="7">
    <location>
        <begin position="334"/>
        <end position="363"/>
    </location>
</feature>
<feature type="coiled-coil region" evidence="6">
    <location>
        <begin position="1032"/>
        <end position="1059"/>
    </location>
</feature>
<dbReference type="EMBL" id="HG994587">
    <property type="protein sequence ID" value="CAF3026747.1"/>
    <property type="molecule type" value="Genomic_DNA"/>
</dbReference>
<name>A0A7R8D7L3_LEPSM</name>
<dbReference type="GO" id="GO:0045202">
    <property type="term" value="C:synapse"/>
    <property type="evidence" value="ECO:0007669"/>
    <property type="project" value="GOC"/>
</dbReference>
<feature type="compositionally biased region" description="Polar residues" evidence="7">
    <location>
        <begin position="336"/>
        <end position="349"/>
    </location>
</feature>
<feature type="region of interest" description="Disordered" evidence="7">
    <location>
        <begin position="378"/>
        <end position="397"/>
    </location>
</feature>
<dbReference type="GO" id="GO:0099536">
    <property type="term" value="P:synaptic signaling"/>
    <property type="evidence" value="ECO:0007669"/>
    <property type="project" value="TreeGrafter"/>
</dbReference>
<protein>
    <submittedName>
        <fullName evidence="8">(salmon louse) hypothetical protein</fullName>
    </submittedName>
</protein>
<dbReference type="PANTHER" id="PTHR12268:SF14">
    <property type="entry name" value="DYSTROPHIN-1"/>
    <property type="match status" value="1"/>
</dbReference>
<feature type="compositionally biased region" description="Polar residues" evidence="7">
    <location>
        <begin position="717"/>
        <end position="729"/>
    </location>
</feature>
<feature type="compositionally biased region" description="Acidic residues" evidence="7">
    <location>
        <begin position="1553"/>
        <end position="1562"/>
    </location>
</feature>
<evidence type="ECO:0000256" key="2">
    <source>
        <dbReference type="ARBA" id="ARBA00004496"/>
    </source>
</evidence>
<dbReference type="Gene3D" id="1.20.58.60">
    <property type="match status" value="3"/>
</dbReference>
<feature type="compositionally biased region" description="Low complexity" evidence="7">
    <location>
        <begin position="381"/>
        <end position="393"/>
    </location>
</feature>
<dbReference type="SUPFAM" id="SSF46966">
    <property type="entry name" value="Spectrin repeat"/>
    <property type="match status" value="3"/>
</dbReference>
<reference evidence="8" key="1">
    <citation type="submission" date="2021-02" db="EMBL/GenBank/DDBJ databases">
        <authorList>
            <person name="Bekaert M."/>
        </authorList>
    </citation>
    <scope>NUCLEOTIDE SEQUENCE</scope>
    <source>
        <strain evidence="8">IoA-00</strain>
    </source>
</reference>
<keyword evidence="4" id="KW-0106">Calcium</keyword>
<evidence type="ECO:0000256" key="4">
    <source>
        <dbReference type="ARBA" id="ARBA00022837"/>
    </source>
</evidence>
<feature type="compositionally biased region" description="Basic and acidic residues" evidence="7">
    <location>
        <begin position="1573"/>
        <end position="1601"/>
    </location>
</feature>
<evidence type="ECO:0000256" key="3">
    <source>
        <dbReference type="ARBA" id="ARBA00022490"/>
    </source>
</evidence>
<feature type="compositionally biased region" description="Low complexity" evidence="7">
    <location>
        <begin position="1419"/>
        <end position="1433"/>
    </location>
</feature>
<proteinExistence type="predicted"/>
<dbReference type="PANTHER" id="PTHR12268">
    <property type="entry name" value="E3 UBIQUITIN-PROTEIN LIGASE KCMF1"/>
    <property type="match status" value="1"/>
</dbReference>
<feature type="region of interest" description="Disordered" evidence="7">
    <location>
        <begin position="1415"/>
        <end position="1440"/>
    </location>
</feature>
<feature type="compositionally biased region" description="Low complexity" evidence="7">
    <location>
        <begin position="508"/>
        <end position="527"/>
    </location>
</feature>
<evidence type="ECO:0000256" key="1">
    <source>
        <dbReference type="ARBA" id="ARBA00004413"/>
    </source>
</evidence>
<dbReference type="InterPro" id="IPR050774">
    <property type="entry name" value="KCMF1/Dystrophin"/>
</dbReference>
<keyword evidence="5" id="KW-0206">Cytoskeleton</keyword>
<evidence type="ECO:0000256" key="7">
    <source>
        <dbReference type="SAM" id="MobiDB-lite"/>
    </source>
</evidence>
<feature type="compositionally biased region" description="Polar residues" evidence="7">
    <location>
        <begin position="1319"/>
        <end position="1331"/>
    </location>
</feature>
<accession>A0A7R8D7L3</accession>
<feature type="region of interest" description="Disordered" evidence="7">
    <location>
        <begin position="1315"/>
        <end position="1340"/>
    </location>
</feature>
<dbReference type="GO" id="GO:0005886">
    <property type="term" value="C:plasma membrane"/>
    <property type="evidence" value="ECO:0007669"/>
    <property type="project" value="TreeGrafter"/>
</dbReference>
<feature type="region of interest" description="Disordered" evidence="7">
    <location>
        <begin position="1083"/>
        <end position="1117"/>
    </location>
</feature>
<evidence type="ECO:0000313" key="8">
    <source>
        <dbReference type="EMBL" id="CAF3026747.1"/>
    </source>
</evidence>
<keyword evidence="3" id="KW-0963">Cytoplasm</keyword>
<dbReference type="OrthoDB" id="18740at2759"/>
<evidence type="ECO:0000256" key="5">
    <source>
        <dbReference type="ARBA" id="ARBA00023212"/>
    </source>
</evidence>
<feature type="region of interest" description="Disordered" evidence="7">
    <location>
        <begin position="506"/>
        <end position="531"/>
    </location>
</feature>